<evidence type="ECO:0000313" key="2">
    <source>
        <dbReference type="Proteomes" id="UP000229753"/>
    </source>
</evidence>
<accession>A0A2M7TMJ9</accession>
<dbReference type="Proteomes" id="UP000229753">
    <property type="component" value="Unassembled WGS sequence"/>
</dbReference>
<feature type="non-terminal residue" evidence="1">
    <location>
        <position position="1"/>
    </location>
</feature>
<dbReference type="EMBL" id="PFNO01000121">
    <property type="protein sequence ID" value="PIZ48426.1"/>
    <property type="molecule type" value="Genomic_DNA"/>
</dbReference>
<evidence type="ECO:0000313" key="1">
    <source>
        <dbReference type="EMBL" id="PIZ48426.1"/>
    </source>
</evidence>
<proteinExistence type="predicted"/>
<name>A0A2M7TMJ9_9BACT</name>
<gene>
    <name evidence="1" type="ORF">COY29_03770</name>
</gene>
<organism evidence="1 2">
    <name type="scientific">Candidatus Woesebacteria bacterium CG_4_10_14_0_2_um_filter_39_14</name>
    <dbReference type="NCBI Taxonomy" id="1975054"/>
    <lineage>
        <taxon>Bacteria</taxon>
        <taxon>Candidatus Woeseibacteriota</taxon>
    </lineage>
</organism>
<dbReference type="Gene3D" id="3.40.1440.10">
    <property type="entry name" value="GIY-YIG endonuclease"/>
    <property type="match status" value="1"/>
</dbReference>
<dbReference type="AlphaFoldDB" id="A0A2M7TMJ9"/>
<sequence>VKSTTERKPFTLVYFEACLNRKKAVKREKYFKTGFGRRFLKDRI</sequence>
<dbReference type="InterPro" id="IPR035901">
    <property type="entry name" value="GIY-YIG_endonuc_sf"/>
</dbReference>
<reference evidence="2" key="1">
    <citation type="submission" date="2017-09" db="EMBL/GenBank/DDBJ databases">
        <title>Depth-based differentiation of microbial function through sediment-hosted aquifers and enrichment of novel symbionts in the deep terrestrial subsurface.</title>
        <authorList>
            <person name="Probst A.J."/>
            <person name="Ladd B."/>
            <person name="Jarett J.K."/>
            <person name="Geller-Mcgrath D.E."/>
            <person name="Sieber C.M.K."/>
            <person name="Emerson J.B."/>
            <person name="Anantharaman K."/>
            <person name="Thomas B.C."/>
            <person name="Malmstrom R."/>
            <person name="Stieglmeier M."/>
            <person name="Klingl A."/>
            <person name="Woyke T."/>
            <person name="Ryan C.M."/>
            <person name="Banfield J.F."/>
        </authorList>
    </citation>
    <scope>NUCLEOTIDE SEQUENCE [LARGE SCALE GENOMIC DNA]</scope>
</reference>
<comment type="caution">
    <text evidence="1">The sequence shown here is derived from an EMBL/GenBank/DDBJ whole genome shotgun (WGS) entry which is preliminary data.</text>
</comment>
<protein>
    <submittedName>
        <fullName evidence="1">Excinuclease ABC subunit C</fullName>
    </submittedName>
</protein>